<organism evidence="2 3">
    <name type="scientific">Daphnia magna</name>
    <dbReference type="NCBI Taxonomy" id="35525"/>
    <lineage>
        <taxon>Eukaryota</taxon>
        <taxon>Metazoa</taxon>
        <taxon>Ecdysozoa</taxon>
        <taxon>Arthropoda</taxon>
        <taxon>Crustacea</taxon>
        <taxon>Branchiopoda</taxon>
        <taxon>Diplostraca</taxon>
        <taxon>Cladocera</taxon>
        <taxon>Anomopoda</taxon>
        <taxon>Daphniidae</taxon>
        <taxon>Daphnia</taxon>
    </lineage>
</organism>
<proteinExistence type="predicted"/>
<evidence type="ECO:0000313" key="2">
    <source>
        <dbReference type="EMBL" id="KAK4027857.1"/>
    </source>
</evidence>
<accession>A0ABR0ARW4</accession>
<sequence>MKFTIIGYACYLGIAQAYRTNEQIKRLVKMAIAFALLPSNEAWNGYDMIAKIPSISNYKELRRYVNKITRATDAECRVRVNQFVQYIRSFWMEQIGPERFCVNMDNNRTNNQMEANHRSFNDHVGNPHPNPGYLALRDGTPVRDRRRREYITRDREIRTLQIDQQNGRITIREFLIAAAFRFKPVEIEFQEQNAEEFNRPLDEVHAAFEALLHNPHAVINTPDVGVQEDQMVEIEVVLAAENQLEIAAFEDPVANVSTGRGRGRPRGRGDRKFGEHQDGRRMSNWPLSIQQ</sequence>
<comment type="caution">
    <text evidence="2">The sequence shown here is derived from an EMBL/GenBank/DDBJ whole genome shotgun (WGS) entry which is preliminary data.</text>
</comment>
<keyword evidence="3" id="KW-1185">Reference proteome</keyword>
<feature type="region of interest" description="Disordered" evidence="1">
    <location>
        <begin position="255"/>
        <end position="291"/>
    </location>
</feature>
<gene>
    <name evidence="2" type="ORF">OUZ56_016998</name>
</gene>
<evidence type="ECO:0000313" key="3">
    <source>
        <dbReference type="Proteomes" id="UP001234178"/>
    </source>
</evidence>
<dbReference type="Proteomes" id="UP001234178">
    <property type="component" value="Unassembled WGS sequence"/>
</dbReference>
<evidence type="ECO:0000256" key="1">
    <source>
        <dbReference type="SAM" id="MobiDB-lite"/>
    </source>
</evidence>
<dbReference type="EMBL" id="JAOYFB010000038">
    <property type="protein sequence ID" value="KAK4027857.1"/>
    <property type="molecule type" value="Genomic_DNA"/>
</dbReference>
<feature type="compositionally biased region" description="Basic and acidic residues" evidence="1">
    <location>
        <begin position="267"/>
        <end position="281"/>
    </location>
</feature>
<name>A0ABR0ARW4_9CRUS</name>
<protein>
    <submittedName>
        <fullName evidence="2">Uncharacterized protein</fullName>
    </submittedName>
</protein>
<reference evidence="2 3" key="1">
    <citation type="journal article" date="2023" name="Nucleic Acids Res.">
        <title>The hologenome of Daphnia magna reveals possible DNA methylation and microbiome-mediated evolution of the host genome.</title>
        <authorList>
            <person name="Chaturvedi A."/>
            <person name="Li X."/>
            <person name="Dhandapani V."/>
            <person name="Marshall H."/>
            <person name="Kissane S."/>
            <person name="Cuenca-Cambronero M."/>
            <person name="Asole G."/>
            <person name="Calvet F."/>
            <person name="Ruiz-Romero M."/>
            <person name="Marangio P."/>
            <person name="Guigo R."/>
            <person name="Rago D."/>
            <person name="Mirbahai L."/>
            <person name="Eastwood N."/>
            <person name="Colbourne J.K."/>
            <person name="Zhou J."/>
            <person name="Mallon E."/>
            <person name="Orsini L."/>
        </authorList>
    </citation>
    <scope>NUCLEOTIDE SEQUENCE [LARGE SCALE GENOMIC DNA]</scope>
    <source>
        <strain evidence="2">LRV0_1</strain>
    </source>
</reference>